<keyword evidence="3" id="KW-1185">Reference proteome</keyword>
<feature type="compositionally biased region" description="Basic and acidic residues" evidence="1">
    <location>
        <begin position="23"/>
        <end position="33"/>
    </location>
</feature>
<organism evidence="2 3">
    <name type="scientific">Dovyalis caffra</name>
    <dbReference type="NCBI Taxonomy" id="77055"/>
    <lineage>
        <taxon>Eukaryota</taxon>
        <taxon>Viridiplantae</taxon>
        <taxon>Streptophyta</taxon>
        <taxon>Embryophyta</taxon>
        <taxon>Tracheophyta</taxon>
        <taxon>Spermatophyta</taxon>
        <taxon>Magnoliopsida</taxon>
        <taxon>eudicotyledons</taxon>
        <taxon>Gunneridae</taxon>
        <taxon>Pentapetalae</taxon>
        <taxon>rosids</taxon>
        <taxon>fabids</taxon>
        <taxon>Malpighiales</taxon>
        <taxon>Salicaceae</taxon>
        <taxon>Flacourtieae</taxon>
        <taxon>Dovyalis</taxon>
    </lineage>
</organism>
<sequence>MVNSGIPLMDHRMTPFGSLDEESVQKEGEDRTSEVGGGDSDDNLHDPLISR</sequence>
<dbReference type="EMBL" id="CAWUPB010001159">
    <property type="protein sequence ID" value="CAK7340225.1"/>
    <property type="molecule type" value="Genomic_DNA"/>
</dbReference>
<protein>
    <submittedName>
        <fullName evidence="2">Uncharacterized protein</fullName>
    </submittedName>
</protein>
<comment type="caution">
    <text evidence="2">The sequence shown here is derived from an EMBL/GenBank/DDBJ whole genome shotgun (WGS) entry which is preliminary data.</text>
</comment>
<gene>
    <name evidence="2" type="ORF">DCAF_LOCUS15306</name>
</gene>
<proteinExistence type="predicted"/>
<accession>A0AAV1RWL1</accession>
<evidence type="ECO:0000313" key="2">
    <source>
        <dbReference type="EMBL" id="CAK7340225.1"/>
    </source>
</evidence>
<feature type="region of interest" description="Disordered" evidence="1">
    <location>
        <begin position="1"/>
        <end position="51"/>
    </location>
</feature>
<reference evidence="2 3" key="1">
    <citation type="submission" date="2024-01" db="EMBL/GenBank/DDBJ databases">
        <authorList>
            <person name="Waweru B."/>
        </authorList>
    </citation>
    <scope>NUCLEOTIDE SEQUENCE [LARGE SCALE GENOMIC DNA]</scope>
</reference>
<dbReference type="AlphaFoldDB" id="A0AAV1RWL1"/>
<evidence type="ECO:0000313" key="3">
    <source>
        <dbReference type="Proteomes" id="UP001314170"/>
    </source>
</evidence>
<name>A0AAV1RWL1_9ROSI</name>
<dbReference type="Proteomes" id="UP001314170">
    <property type="component" value="Unassembled WGS sequence"/>
</dbReference>
<evidence type="ECO:0000256" key="1">
    <source>
        <dbReference type="SAM" id="MobiDB-lite"/>
    </source>
</evidence>